<dbReference type="Proteomes" id="UP000184731">
    <property type="component" value="Chromosome"/>
</dbReference>
<evidence type="ECO:0000313" key="7">
    <source>
        <dbReference type="EMBL" id="APJ03424.1"/>
    </source>
</evidence>
<keyword evidence="5" id="KW-0472">Membrane</keyword>
<evidence type="ECO:0000256" key="3">
    <source>
        <dbReference type="ARBA" id="ARBA00022729"/>
    </source>
</evidence>
<dbReference type="EMBL" id="CP017834">
    <property type="protein sequence ID" value="APJ03424.1"/>
    <property type="molecule type" value="Genomic_DNA"/>
</dbReference>
<dbReference type="CDD" id="cd13530">
    <property type="entry name" value="PBP2_peptides_like"/>
    <property type="match status" value="1"/>
</dbReference>
<gene>
    <name evidence="7" type="ORF">AXG55_05695</name>
</gene>
<evidence type="ECO:0000256" key="5">
    <source>
        <dbReference type="SAM" id="Phobius"/>
    </source>
</evidence>
<dbReference type="InterPro" id="IPR001638">
    <property type="entry name" value="Solute-binding_3/MltF_N"/>
</dbReference>
<dbReference type="PROSITE" id="PS01039">
    <property type="entry name" value="SBP_BACTERIAL_3"/>
    <property type="match status" value="1"/>
</dbReference>
<evidence type="ECO:0000256" key="2">
    <source>
        <dbReference type="ARBA" id="ARBA00010333"/>
    </source>
</evidence>
<accession>A0A1L4CZP1</accession>
<evidence type="ECO:0000256" key="1">
    <source>
        <dbReference type="ARBA" id="ARBA00004196"/>
    </source>
</evidence>
<name>A0A1L4CZP1_9BACT</name>
<protein>
    <recommendedName>
        <fullName evidence="6">Solute-binding protein family 3/N-terminal domain-containing protein</fullName>
    </recommendedName>
</protein>
<dbReference type="SMART" id="SM00062">
    <property type="entry name" value="PBPb"/>
    <property type="match status" value="1"/>
</dbReference>
<dbReference type="Gene3D" id="3.40.190.10">
    <property type="entry name" value="Periplasmic binding protein-like II"/>
    <property type="match status" value="2"/>
</dbReference>
<keyword evidence="5" id="KW-0812">Transmembrane</keyword>
<dbReference type="GO" id="GO:0030313">
    <property type="term" value="C:cell envelope"/>
    <property type="evidence" value="ECO:0007669"/>
    <property type="project" value="UniProtKB-SubCell"/>
</dbReference>
<comment type="subcellular location">
    <subcellularLocation>
        <location evidence="1">Cell envelope</location>
    </subcellularLocation>
</comment>
<dbReference type="RefSeq" id="WP_148697155.1">
    <property type="nucleotide sequence ID" value="NZ_CP017834.1"/>
</dbReference>
<keyword evidence="3" id="KW-0732">Signal</keyword>
<dbReference type="AlphaFoldDB" id="A0A1L4CZP1"/>
<dbReference type="PANTHER" id="PTHR35936">
    <property type="entry name" value="MEMBRANE-BOUND LYTIC MUREIN TRANSGLYCOSYLASE F"/>
    <property type="match status" value="1"/>
</dbReference>
<sequence length="282" mass="32485">MKKKIQLSLFLINFFVAFYSVFFHFHANAEIPPDIKKIITRGKLIVAINSVDLPPFFYKTNDNKLEGFDIEIAEDIAKNLGVHVEYNRNASTFQDVVKLVENEHADIAMGSISATLARGLTVRFSDPYLLPNQCLILNRIIEVKVNNKVKIDPEVFKIALLSHSSYNDYAKQNINYFDTNYKNISFIEYDSLDNAISDVISGKIFGVYTDENYANNVIKTKKLANIYVRKKIVSDSIDPISIALNWKSPNLAYWINLYIKRMKTDGKEKLLTFKYLREKNDK</sequence>
<dbReference type="Pfam" id="PF00497">
    <property type="entry name" value="SBP_bac_3"/>
    <property type="match status" value="1"/>
</dbReference>
<dbReference type="InterPro" id="IPR018313">
    <property type="entry name" value="SBP_3_CS"/>
</dbReference>
<organism evidence="7 8">
    <name type="scientific">Silvanigrella aquatica</name>
    <dbReference type="NCBI Taxonomy" id="1915309"/>
    <lineage>
        <taxon>Bacteria</taxon>
        <taxon>Pseudomonadati</taxon>
        <taxon>Bdellovibrionota</taxon>
        <taxon>Oligoflexia</taxon>
        <taxon>Silvanigrellales</taxon>
        <taxon>Silvanigrellaceae</taxon>
        <taxon>Silvanigrella</taxon>
    </lineage>
</organism>
<comment type="similarity">
    <text evidence="2 4">Belongs to the bacterial solute-binding protein 3 family.</text>
</comment>
<evidence type="ECO:0000313" key="8">
    <source>
        <dbReference type="Proteomes" id="UP000184731"/>
    </source>
</evidence>
<feature type="domain" description="Solute-binding protein family 3/N-terminal" evidence="6">
    <location>
        <begin position="43"/>
        <end position="279"/>
    </location>
</feature>
<feature type="transmembrane region" description="Helical" evidence="5">
    <location>
        <begin position="7"/>
        <end position="27"/>
    </location>
</feature>
<keyword evidence="8" id="KW-1185">Reference proteome</keyword>
<evidence type="ECO:0000256" key="4">
    <source>
        <dbReference type="RuleBase" id="RU003744"/>
    </source>
</evidence>
<dbReference type="KEGG" id="saqi:AXG55_05695"/>
<evidence type="ECO:0000259" key="6">
    <source>
        <dbReference type="SMART" id="SM00062"/>
    </source>
</evidence>
<keyword evidence="5" id="KW-1133">Transmembrane helix</keyword>
<proteinExistence type="inferred from homology"/>
<dbReference type="SUPFAM" id="SSF53850">
    <property type="entry name" value="Periplasmic binding protein-like II"/>
    <property type="match status" value="1"/>
</dbReference>
<dbReference type="STRING" id="1915309.AXG55_05695"/>
<dbReference type="OrthoDB" id="9807134at2"/>
<dbReference type="PANTHER" id="PTHR35936:SF19">
    <property type="entry name" value="AMINO-ACID-BINDING PROTEIN YXEM-RELATED"/>
    <property type="match status" value="1"/>
</dbReference>
<reference evidence="7 8" key="1">
    <citation type="submission" date="2016-10" db="EMBL/GenBank/DDBJ databases">
        <title>Silvanigrella aquatica sp. nov., isolated from a freshwater lake located in the Black Forest, Germany, description of Silvanigrellaceae fam. nov., Silvanigrellales ord. nov., reclassification of the order Bdellovibrionales in the class Oligoflexia, reclassification of the families Bacteriovoracaceae and Halobacteriovoraceae in the new order Bacteriovoracales ord. nov., and reclassification of the family Pseudobacteriovoracaceae in the order Oligoflexiales.</title>
        <authorList>
            <person name="Hahn M.W."/>
            <person name="Schmidt J."/>
            <person name="Koll U."/>
            <person name="Rohde M."/>
            <person name="Verbag S."/>
            <person name="Pitt A."/>
            <person name="Nakai R."/>
            <person name="Naganuma T."/>
            <person name="Lang E."/>
        </authorList>
    </citation>
    <scope>NUCLEOTIDE SEQUENCE [LARGE SCALE GENOMIC DNA]</scope>
    <source>
        <strain evidence="7 8">MWH-Nonnen-W8red</strain>
    </source>
</reference>